<keyword evidence="2" id="KW-1185">Reference proteome</keyword>
<name>A0A421AX90_9PSEU</name>
<evidence type="ECO:0000313" key="1">
    <source>
        <dbReference type="EMBL" id="RLK54436.1"/>
    </source>
</evidence>
<reference evidence="1 2" key="1">
    <citation type="submission" date="2018-10" db="EMBL/GenBank/DDBJ databases">
        <title>Genomic Encyclopedia of Archaeal and Bacterial Type Strains, Phase II (KMG-II): from individual species to whole genera.</title>
        <authorList>
            <person name="Goeker M."/>
        </authorList>
    </citation>
    <scope>NUCLEOTIDE SEQUENCE [LARGE SCALE GENOMIC DNA]</scope>
    <source>
        <strain evidence="1 2">DSM 45657</strain>
    </source>
</reference>
<sequence length="179" mass="19552">MTVTFTAAMGAIVAHVITCVCNDAIAQAPRFGDYADARDALLAIPFALEHDSGEHRALLAGCTEPELCPDYPLSVRAIEDLERPEVNVSNLHAAHLLHALGYGELGRLGELFGDATPEEFRGRVLTALALAPVDMGVPSYQDGNWNEGGRQPTYFQDRLTELLDLADWCAQHARSVQWH</sequence>
<dbReference type="EMBL" id="RCDD01000007">
    <property type="protein sequence ID" value="RLK54436.1"/>
    <property type="molecule type" value="Genomic_DNA"/>
</dbReference>
<comment type="caution">
    <text evidence="1">The sequence shown here is derived from an EMBL/GenBank/DDBJ whole genome shotgun (WGS) entry which is preliminary data.</text>
</comment>
<dbReference type="RefSeq" id="WP_121394293.1">
    <property type="nucleotide sequence ID" value="NZ_RCDD01000007.1"/>
</dbReference>
<dbReference type="Proteomes" id="UP000282454">
    <property type="component" value="Unassembled WGS sequence"/>
</dbReference>
<accession>A0A421AX90</accession>
<proteinExistence type="predicted"/>
<gene>
    <name evidence="1" type="ORF">CLV68_5986</name>
</gene>
<organism evidence="1 2">
    <name type="scientific">Actinokineospora cianjurensis</name>
    <dbReference type="NCBI Taxonomy" id="585224"/>
    <lineage>
        <taxon>Bacteria</taxon>
        <taxon>Bacillati</taxon>
        <taxon>Actinomycetota</taxon>
        <taxon>Actinomycetes</taxon>
        <taxon>Pseudonocardiales</taxon>
        <taxon>Pseudonocardiaceae</taxon>
        <taxon>Actinokineospora</taxon>
    </lineage>
</organism>
<dbReference type="AlphaFoldDB" id="A0A421AX90"/>
<evidence type="ECO:0000313" key="2">
    <source>
        <dbReference type="Proteomes" id="UP000282454"/>
    </source>
</evidence>
<dbReference type="OrthoDB" id="4163643at2"/>
<protein>
    <submittedName>
        <fullName evidence="1">Uncharacterized protein</fullName>
    </submittedName>
</protein>